<organism evidence="1 2">
    <name type="scientific">Rhododendron molle</name>
    <name type="common">Chinese azalea</name>
    <name type="synonym">Azalea mollis</name>
    <dbReference type="NCBI Taxonomy" id="49168"/>
    <lineage>
        <taxon>Eukaryota</taxon>
        <taxon>Viridiplantae</taxon>
        <taxon>Streptophyta</taxon>
        <taxon>Embryophyta</taxon>
        <taxon>Tracheophyta</taxon>
        <taxon>Spermatophyta</taxon>
        <taxon>Magnoliopsida</taxon>
        <taxon>eudicotyledons</taxon>
        <taxon>Gunneridae</taxon>
        <taxon>Pentapetalae</taxon>
        <taxon>asterids</taxon>
        <taxon>Ericales</taxon>
        <taxon>Ericaceae</taxon>
        <taxon>Ericoideae</taxon>
        <taxon>Rhodoreae</taxon>
        <taxon>Rhododendron</taxon>
    </lineage>
</organism>
<gene>
    <name evidence="1" type="ORF">RHMOL_Rhmol01G0071700</name>
</gene>
<comment type="caution">
    <text evidence="1">The sequence shown here is derived from an EMBL/GenBank/DDBJ whole genome shotgun (WGS) entry which is preliminary data.</text>
</comment>
<dbReference type="EMBL" id="CM046388">
    <property type="protein sequence ID" value="KAI8570873.1"/>
    <property type="molecule type" value="Genomic_DNA"/>
</dbReference>
<proteinExistence type="predicted"/>
<reference evidence="1" key="1">
    <citation type="submission" date="2022-02" db="EMBL/GenBank/DDBJ databases">
        <title>Plant Genome Project.</title>
        <authorList>
            <person name="Zhang R.-G."/>
        </authorList>
    </citation>
    <scope>NUCLEOTIDE SEQUENCE</scope>
    <source>
        <strain evidence="1">AT1</strain>
    </source>
</reference>
<dbReference type="Proteomes" id="UP001062846">
    <property type="component" value="Chromosome 1"/>
</dbReference>
<protein>
    <submittedName>
        <fullName evidence="1">Uncharacterized protein</fullName>
    </submittedName>
</protein>
<evidence type="ECO:0000313" key="1">
    <source>
        <dbReference type="EMBL" id="KAI8570873.1"/>
    </source>
</evidence>
<name>A0ACC0PYQ2_RHOML</name>
<keyword evidence="2" id="KW-1185">Reference proteome</keyword>
<sequence>MGESLVLRGTMRAHTNWVTAIATPIDNSHMIVTASRNKSIILWNLTKEDKVYGLPHRRVTGHSHFVQDVVLSSDGQFALSGSWDGELRLWDLASGTTARSFVGHTKDVLSIAFSVDNRHIVSASRDRSIKLWNTLAIEASIKIWDLESKTAVKDSDAVKEALDQLTKVGWAKKWSSQPYVSRRMTSLRELTTLGIKNADNLAIPSVRNDAAFLFTVVGTTGFVGVLAGQLPGFNGKKTYTKAEIDEVRAEWIKPVVAFGHVAVVPVCCFSITRPVVAFWMSQPNLYQVNLLAEARRFRNTIETMTTQLVGDPNFPYTFPYIHDFYQKHGAIPFPENEEEDGDEAIPVIVQIAFPDDEGFIIEEVEEETGDEKVANKVTEEGEVSGSKDVNEGNLEEDETPKQRMPIRRILDKSSNNCNPSGCRKLEN</sequence>
<accession>A0ACC0PYQ2</accession>
<evidence type="ECO:0000313" key="2">
    <source>
        <dbReference type="Proteomes" id="UP001062846"/>
    </source>
</evidence>